<organism evidence="1">
    <name type="scientific">Darwinula stevensoni</name>
    <dbReference type="NCBI Taxonomy" id="69355"/>
    <lineage>
        <taxon>Eukaryota</taxon>
        <taxon>Metazoa</taxon>
        <taxon>Ecdysozoa</taxon>
        <taxon>Arthropoda</taxon>
        <taxon>Crustacea</taxon>
        <taxon>Oligostraca</taxon>
        <taxon>Ostracoda</taxon>
        <taxon>Podocopa</taxon>
        <taxon>Podocopida</taxon>
        <taxon>Darwinulocopina</taxon>
        <taxon>Darwinuloidea</taxon>
        <taxon>Darwinulidae</taxon>
        <taxon>Darwinula</taxon>
    </lineage>
</organism>
<dbReference type="OrthoDB" id="275509at2759"/>
<dbReference type="AlphaFoldDB" id="A0A7R9A696"/>
<dbReference type="EMBL" id="LR900150">
    <property type="protein sequence ID" value="CAD7244423.1"/>
    <property type="molecule type" value="Genomic_DNA"/>
</dbReference>
<protein>
    <submittedName>
        <fullName evidence="1">Uncharacterized protein</fullName>
    </submittedName>
</protein>
<name>A0A7R9A696_9CRUS</name>
<reference evidence="1" key="1">
    <citation type="submission" date="2020-11" db="EMBL/GenBank/DDBJ databases">
        <authorList>
            <person name="Tran Van P."/>
        </authorList>
    </citation>
    <scope>NUCLEOTIDE SEQUENCE</scope>
</reference>
<accession>A0A7R9A696</accession>
<dbReference type="EMBL" id="CAJPEV010000633">
    <property type="protein sequence ID" value="CAG0887115.1"/>
    <property type="molecule type" value="Genomic_DNA"/>
</dbReference>
<evidence type="ECO:0000313" key="1">
    <source>
        <dbReference type="EMBL" id="CAD7244423.1"/>
    </source>
</evidence>
<dbReference type="Gene3D" id="2.60.120.1000">
    <property type="match status" value="1"/>
</dbReference>
<dbReference type="Proteomes" id="UP000677054">
    <property type="component" value="Unassembled WGS sequence"/>
</dbReference>
<dbReference type="Gene3D" id="2.60.40.1730">
    <property type="entry name" value="tricorn interacting facor f3 domain"/>
    <property type="match status" value="1"/>
</dbReference>
<proteinExistence type="predicted"/>
<keyword evidence="2" id="KW-1185">Reference proteome</keyword>
<gene>
    <name evidence="1" type="ORF">DSTB1V02_LOCUS4319</name>
</gene>
<sequence>MNSEWLFFDPVTTIVLHDSMETKEVDRCSHPGCHGRKVTYESSLKQIVSLMDQSESCEQQMIYGCFSAGGKNDEMPHSWWLDRHGRPQHDWNGANAGEHTCNCGLHGDCADRWSPDAEAPGWESDTGVIADVAALPVTEIRGLEKNFKVFTSIRAMREHSCRRRRGGWTLPSSLLPSRGRFSPRVPGSGAYEERFSLLRHVLSDTTPRVSSNRSARLSFRNVVHPPTDSIVSSLLLLPPRKFSGDVFRKEGRELLCTVRKARPLPPSSGLMKNFKVFTSIRAMREHLDTQMEIINKQTLSGHRLPKTVVPKVYKVSLRPDLQNFLFDGSVEIAVQVSITIIINSTGPGRLIIP</sequence>
<dbReference type="SUPFAM" id="SSF63737">
    <property type="entry name" value="Leukotriene A4 hydrolase N-terminal domain"/>
    <property type="match status" value="1"/>
</dbReference>
<dbReference type="InterPro" id="IPR042097">
    <property type="entry name" value="Aminopeptidase_N-like_N_sf"/>
</dbReference>
<evidence type="ECO:0000313" key="2">
    <source>
        <dbReference type="Proteomes" id="UP000677054"/>
    </source>
</evidence>